<keyword evidence="2" id="KW-1185">Reference proteome</keyword>
<protein>
    <submittedName>
        <fullName evidence="1">Uncharacterized protein</fullName>
    </submittedName>
</protein>
<gene>
    <name evidence="1" type="ORF">ACJ73_06280</name>
</gene>
<dbReference type="EMBL" id="LGTZ01001082">
    <property type="protein sequence ID" value="OJD22376.1"/>
    <property type="molecule type" value="Genomic_DNA"/>
</dbReference>
<sequence length="65" mass="7513">MFVGDKAVRRRKRQKGKDTGLWRNAIAGKVKTSYLEYRVLVRPVIKKARDVDIWKVVLDLTVAIS</sequence>
<accession>A0A1J9Q1H4</accession>
<evidence type="ECO:0000313" key="2">
    <source>
        <dbReference type="Proteomes" id="UP000242791"/>
    </source>
</evidence>
<dbReference type="Proteomes" id="UP000242791">
    <property type="component" value="Unassembled WGS sequence"/>
</dbReference>
<proteinExistence type="predicted"/>
<dbReference type="AlphaFoldDB" id="A0A1J9Q1H4"/>
<reference evidence="1 2" key="1">
    <citation type="submission" date="2015-08" db="EMBL/GenBank/DDBJ databases">
        <title>Emmonsia species relationships and genome sequence.</title>
        <authorList>
            <person name="Cuomo C.A."/>
            <person name="Schwartz I.S."/>
            <person name="Kenyon C."/>
            <person name="De Hoog G.S."/>
            <person name="Govender N.P."/>
            <person name="Botha A."/>
            <person name="Moreno L."/>
            <person name="De Vries M."/>
            <person name="Munoz J.F."/>
            <person name="Stielow J.B."/>
        </authorList>
    </citation>
    <scope>NUCLEOTIDE SEQUENCE [LARGE SCALE GENOMIC DNA]</scope>
    <source>
        <strain evidence="1 2">EI222</strain>
    </source>
</reference>
<evidence type="ECO:0000313" key="1">
    <source>
        <dbReference type="EMBL" id="OJD22376.1"/>
    </source>
</evidence>
<name>A0A1J9Q1H4_9EURO</name>
<organism evidence="1 2">
    <name type="scientific">Blastomyces percursus</name>
    <dbReference type="NCBI Taxonomy" id="1658174"/>
    <lineage>
        <taxon>Eukaryota</taxon>
        <taxon>Fungi</taxon>
        <taxon>Dikarya</taxon>
        <taxon>Ascomycota</taxon>
        <taxon>Pezizomycotina</taxon>
        <taxon>Eurotiomycetes</taxon>
        <taxon>Eurotiomycetidae</taxon>
        <taxon>Onygenales</taxon>
        <taxon>Ajellomycetaceae</taxon>
        <taxon>Blastomyces</taxon>
    </lineage>
</organism>
<dbReference type="VEuPathDB" id="FungiDB:ACJ73_06280"/>
<comment type="caution">
    <text evidence="1">The sequence shown here is derived from an EMBL/GenBank/DDBJ whole genome shotgun (WGS) entry which is preliminary data.</text>
</comment>